<evidence type="ECO:0000313" key="2">
    <source>
        <dbReference type="EMBL" id="KAH1168550.1"/>
    </source>
</evidence>
<name>A0A9D3WX70_9SAUR</name>
<accession>A0A9D3WX70</accession>
<protein>
    <submittedName>
        <fullName evidence="2">Uncharacterized protein</fullName>
    </submittedName>
</protein>
<feature type="compositionally biased region" description="Basic and acidic residues" evidence="1">
    <location>
        <begin position="42"/>
        <end position="54"/>
    </location>
</feature>
<keyword evidence="3" id="KW-1185">Reference proteome</keyword>
<evidence type="ECO:0000256" key="1">
    <source>
        <dbReference type="SAM" id="MobiDB-lite"/>
    </source>
</evidence>
<feature type="compositionally biased region" description="Basic residues" evidence="1">
    <location>
        <begin position="55"/>
        <end position="67"/>
    </location>
</feature>
<sequence length="147" mass="15783">MGGRSEAGGEESNRGRRRENVPGEEEHVRGERRETDEGAAGRAREEVSLRERREGGRRRREGQRRAARQAGREGWRDAEAGLETGEQSLTQQQQRSQPLAQTPVSSHAAGACGLGARPRVGLAAGKRLGSGGSGMVSAPRLEPPPRG</sequence>
<dbReference type="Proteomes" id="UP000827986">
    <property type="component" value="Unassembled WGS sequence"/>
</dbReference>
<dbReference type="EMBL" id="JAHDVG010000485">
    <property type="protein sequence ID" value="KAH1168550.1"/>
    <property type="molecule type" value="Genomic_DNA"/>
</dbReference>
<proteinExistence type="predicted"/>
<organism evidence="2 3">
    <name type="scientific">Mauremys mutica</name>
    <name type="common">yellowpond turtle</name>
    <dbReference type="NCBI Taxonomy" id="74926"/>
    <lineage>
        <taxon>Eukaryota</taxon>
        <taxon>Metazoa</taxon>
        <taxon>Chordata</taxon>
        <taxon>Craniata</taxon>
        <taxon>Vertebrata</taxon>
        <taxon>Euteleostomi</taxon>
        <taxon>Archelosauria</taxon>
        <taxon>Testudinata</taxon>
        <taxon>Testudines</taxon>
        <taxon>Cryptodira</taxon>
        <taxon>Durocryptodira</taxon>
        <taxon>Testudinoidea</taxon>
        <taxon>Geoemydidae</taxon>
        <taxon>Geoemydinae</taxon>
        <taxon>Mauremys</taxon>
    </lineage>
</organism>
<feature type="region of interest" description="Disordered" evidence="1">
    <location>
        <begin position="1"/>
        <end position="147"/>
    </location>
</feature>
<comment type="caution">
    <text evidence="2">The sequence shown here is derived from an EMBL/GenBank/DDBJ whole genome shotgun (WGS) entry which is preliminary data.</text>
</comment>
<dbReference type="AlphaFoldDB" id="A0A9D3WX70"/>
<gene>
    <name evidence="2" type="ORF">KIL84_013140</name>
</gene>
<reference evidence="2" key="1">
    <citation type="submission" date="2021-09" db="EMBL/GenBank/DDBJ databases">
        <title>The genome of Mauremys mutica provides insights into the evolution of semi-aquatic lifestyle.</title>
        <authorList>
            <person name="Gong S."/>
            <person name="Gao Y."/>
        </authorList>
    </citation>
    <scope>NUCLEOTIDE SEQUENCE</scope>
    <source>
        <strain evidence="2">MM-2020</strain>
        <tissue evidence="2">Muscle</tissue>
    </source>
</reference>
<feature type="compositionally biased region" description="Low complexity" evidence="1">
    <location>
        <begin position="87"/>
        <end position="103"/>
    </location>
</feature>
<evidence type="ECO:0000313" key="3">
    <source>
        <dbReference type="Proteomes" id="UP000827986"/>
    </source>
</evidence>
<feature type="compositionally biased region" description="Basic and acidic residues" evidence="1">
    <location>
        <begin position="11"/>
        <end position="36"/>
    </location>
</feature>
<feature type="compositionally biased region" description="Basic and acidic residues" evidence="1">
    <location>
        <begin position="70"/>
        <end position="79"/>
    </location>
</feature>